<dbReference type="SUPFAM" id="SSF56112">
    <property type="entry name" value="Protein kinase-like (PK-like)"/>
    <property type="match status" value="1"/>
</dbReference>
<comment type="caution">
    <text evidence="1">The sequence shown here is derived from an EMBL/GenBank/DDBJ whole genome shotgun (WGS) entry which is preliminary data.</text>
</comment>
<dbReference type="Gene3D" id="3.90.1200.10">
    <property type="match status" value="1"/>
</dbReference>
<dbReference type="EMBL" id="JAYGGQ010000001">
    <property type="protein sequence ID" value="MEA5453994.1"/>
    <property type="molecule type" value="Genomic_DNA"/>
</dbReference>
<sequence>MAHPEPELPLPNGDVTDGIVRVGGTVRRPQGPHSPLVHAVLRHLEQRGFEGAPRFLGIDERGREILTYVEGEVAGRPAPAWLADESRLVSLARLVRRLDNAMAGFAPSSSALEGIAAPDIPGMPPEPDGAPEFIGHLDITPENVVFRDGEAVALIDFDLAKPATHVDEVFNLCLWWAPLMPDEDRPEPLKGVAAVDRTRLVADAYGLSAEGRARFVPTAVRRTERSWHLMKYRAEHDGGGWLRMWQDGVGERIARRLLWLEAEGPKLAEGLRI</sequence>
<protein>
    <submittedName>
        <fullName evidence="1">Aminoglycoside phosphotransferase family protein</fullName>
    </submittedName>
</protein>
<evidence type="ECO:0000313" key="1">
    <source>
        <dbReference type="EMBL" id="MEA5453994.1"/>
    </source>
</evidence>
<proteinExistence type="predicted"/>
<gene>
    <name evidence="1" type="ORF">SPF06_04585</name>
</gene>
<reference evidence="1 2" key="1">
    <citation type="submission" date="2023-12" db="EMBL/GenBank/DDBJ databases">
        <title>Sinomonas terricola sp. nov, isolated from litchi orchard soil in Guangdong, PR China.</title>
        <authorList>
            <person name="Jiaxin W."/>
            <person name="Yang Z."/>
            <person name="Honghui Z."/>
        </authorList>
    </citation>
    <scope>NUCLEOTIDE SEQUENCE [LARGE SCALE GENOMIC DNA]</scope>
    <source>
        <strain evidence="1 2">JGH33</strain>
    </source>
</reference>
<name>A0ABU5T2V4_9MICC</name>
<accession>A0ABU5T2V4</accession>
<dbReference type="Proteomes" id="UP001304769">
    <property type="component" value="Unassembled WGS sequence"/>
</dbReference>
<organism evidence="1 2">
    <name type="scientific">Sinomonas terricola</name>
    <dbReference type="NCBI Taxonomy" id="3110330"/>
    <lineage>
        <taxon>Bacteria</taxon>
        <taxon>Bacillati</taxon>
        <taxon>Actinomycetota</taxon>
        <taxon>Actinomycetes</taxon>
        <taxon>Micrococcales</taxon>
        <taxon>Micrococcaceae</taxon>
        <taxon>Sinomonas</taxon>
    </lineage>
</organism>
<dbReference type="RefSeq" id="WP_323277740.1">
    <property type="nucleotide sequence ID" value="NZ_JAYGGQ010000001.1"/>
</dbReference>
<dbReference type="InterPro" id="IPR011009">
    <property type="entry name" value="Kinase-like_dom_sf"/>
</dbReference>
<keyword evidence="2" id="KW-1185">Reference proteome</keyword>
<evidence type="ECO:0000313" key="2">
    <source>
        <dbReference type="Proteomes" id="UP001304769"/>
    </source>
</evidence>